<feature type="domain" description="Histidine kinase" evidence="10">
    <location>
        <begin position="1"/>
        <end position="147"/>
    </location>
</feature>
<dbReference type="EC" id="2.7.13.3" evidence="2"/>
<comment type="catalytic activity">
    <reaction evidence="1">
        <text>ATP + protein L-histidine = ADP + protein N-phospho-L-histidine.</text>
        <dbReference type="EC" id="2.7.13.3"/>
    </reaction>
</comment>
<reference evidence="11 12" key="1">
    <citation type="submission" date="2017-06" db="EMBL/GenBank/DDBJ databases">
        <title>Yangia sp. YSBP01 complete genome sequence.</title>
        <authorList>
            <person name="Woo J.-H."/>
            <person name="Kim H.-S."/>
        </authorList>
    </citation>
    <scope>NUCLEOTIDE SEQUENCE [LARGE SCALE GENOMIC DNA]</scope>
    <source>
        <strain evidence="11 12">YSBP01</strain>
        <plasmid evidence="11 12">unnamed5</plasmid>
    </source>
</reference>
<evidence type="ECO:0000313" key="11">
    <source>
        <dbReference type="EMBL" id="AWI86858.1"/>
    </source>
</evidence>
<keyword evidence="6" id="KW-0418">Kinase</keyword>
<name>A0A2U8HM33_9RHOB</name>
<dbReference type="GO" id="GO:0004673">
    <property type="term" value="F:protein histidine kinase activity"/>
    <property type="evidence" value="ECO:0007669"/>
    <property type="project" value="UniProtKB-EC"/>
</dbReference>
<keyword evidence="3" id="KW-0597">Phosphoprotein</keyword>
<dbReference type="PANTHER" id="PTHR43065">
    <property type="entry name" value="SENSOR HISTIDINE KINASE"/>
    <property type="match status" value="1"/>
</dbReference>
<dbReference type="EMBL" id="CP022195">
    <property type="protein sequence ID" value="AWI86858.1"/>
    <property type="molecule type" value="Genomic_DNA"/>
</dbReference>
<keyword evidence="7" id="KW-0067">ATP-binding</keyword>
<evidence type="ECO:0000256" key="2">
    <source>
        <dbReference type="ARBA" id="ARBA00012438"/>
    </source>
</evidence>
<evidence type="ECO:0000256" key="6">
    <source>
        <dbReference type="ARBA" id="ARBA00022777"/>
    </source>
</evidence>
<evidence type="ECO:0000256" key="7">
    <source>
        <dbReference type="ARBA" id="ARBA00022840"/>
    </source>
</evidence>
<dbReference type="SUPFAM" id="SSF55874">
    <property type="entry name" value="ATPase domain of HSP90 chaperone/DNA topoisomerase II/histidine kinase"/>
    <property type="match status" value="1"/>
</dbReference>
<dbReference type="InterPro" id="IPR003594">
    <property type="entry name" value="HATPase_dom"/>
</dbReference>
<keyword evidence="4" id="KW-0808">Transferase</keyword>
<sequence>MADLNEMVRSTMRLVSSEMLARGVAVQLRLSRDPLTVNADVRQLQQVLLNLVINAADAMADEDTRRLTIATGLGDGDRRVLSVSDTGPGLPEGLRDSPFKPFATSKAQGMGLGLSISQSIAERHGGTLRVASSTSEGARVELALPAP</sequence>
<evidence type="ECO:0000256" key="8">
    <source>
        <dbReference type="ARBA" id="ARBA00023012"/>
    </source>
</evidence>
<evidence type="ECO:0000256" key="5">
    <source>
        <dbReference type="ARBA" id="ARBA00022741"/>
    </source>
</evidence>
<keyword evidence="5" id="KW-0547">Nucleotide-binding</keyword>
<gene>
    <name evidence="11" type="ORF">CEW88_24160</name>
</gene>
<dbReference type="SMART" id="SM00387">
    <property type="entry name" value="HATPase_c"/>
    <property type="match status" value="1"/>
</dbReference>
<dbReference type="Pfam" id="PF02518">
    <property type="entry name" value="HATPase_c"/>
    <property type="match status" value="1"/>
</dbReference>
<dbReference type="Proteomes" id="UP000244915">
    <property type="component" value="Plasmid unnamed5"/>
</dbReference>
<protein>
    <recommendedName>
        <fullName evidence="2">histidine kinase</fullName>
        <ecNumber evidence="2">2.7.13.3</ecNumber>
    </recommendedName>
</protein>
<dbReference type="InterPro" id="IPR005467">
    <property type="entry name" value="His_kinase_dom"/>
</dbReference>
<evidence type="ECO:0000256" key="3">
    <source>
        <dbReference type="ARBA" id="ARBA00022553"/>
    </source>
</evidence>
<evidence type="ECO:0000256" key="1">
    <source>
        <dbReference type="ARBA" id="ARBA00000085"/>
    </source>
</evidence>
<evidence type="ECO:0000256" key="9">
    <source>
        <dbReference type="SAM" id="MobiDB-lite"/>
    </source>
</evidence>
<keyword evidence="11" id="KW-0614">Plasmid</keyword>
<evidence type="ECO:0000256" key="4">
    <source>
        <dbReference type="ARBA" id="ARBA00022679"/>
    </source>
</evidence>
<feature type="region of interest" description="Disordered" evidence="9">
    <location>
        <begin position="80"/>
        <end position="102"/>
    </location>
</feature>
<dbReference type="RefSeq" id="WP_108970954.1">
    <property type="nucleotide sequence ID" value="NZ_CP022195.1"/>
</dbReference>
<evidence type="ECO:0000313" key="12">
    <source>
        <dbReference type="Proteomes" id="UP000244915"/>
    </source>
</evidence>
<evidence type="ECO:0000259" key="10">
    <source>
        <dbReference type="PROSITE" id="PS50109"/>
    </source>
</evidence>
<dbReference type="PROSITE" id="PS50109">
    <property type="entry name" value="HIS_KIN"/>
    <property type="match status" value="1"/>
</dbReference>
<dbReference type="GO" id="GO:0005524">
    <property type="term" value="F:ATP binding"/>
    <property type="evidence" value="ECO:0007669"/>
    <property type="project" value="UniProtKB-KW"/>
</dbReference>
<dbReference type="InterPro" id="IPR004358">
    <property type="entry name" value="Sig_transdc_His_kin-like_C"/>
</dbReference>
<dbReference type="OrthoDB" id="9795133at2"/>
<dbReference type="PANTHER" id="PTHR43065:SF10">
    <property type="entry name" value="PEROXIDE STRESS-ACTIVATED HISTIDINE KINASE MAK3"/>
    <property type="match status" value="1"/>
</dbReference>
<accession>A0A2U8HM33</accession>
<dbReference type="KEGG" id="ypac:CEW88_24160"/>
<dbReference type="AlphaFoldDB" id="A0A2U8HM33"/>
<proteinExistence type="predicted"/>
<dbReference type="GO" id="GO:0000160">
    <property type="term" value="P:phosphorelay signal transduction system"/>
    <property type="evidence" value="ECO:0007669"/>
    <property type="project" value="UniProtKB-KW"/>
</dbReference>
<organism evidence="11 12">
    <name type="scientific">Alloyangia pacifica</name>
    <dbReference type="NCBI Taxonomy" id="311180"/>
    <lineage>
        <taxon>Bacteria</taxon>
        <taxon>Pseudomonadati</taxon>
        <taxon>Pseudomonadota</taxon>
        <taxon>Alphaproteobacteria</taxon>
        <taxon>Rhodobacterales</taxon>
        <taxon>Roseobacteraceae</taxon>
        <taxon>Alloyangia</taxon>
    </lineage>
</organism>
<dbReference type="Gene3D" id="3.30.565.10">
    <property type="entry name" value="Histidine kinase-like ATPase, C-terminal domain"/>
    <property type="match status" value="1"/>
</dbReference>
<dbReference type="PRINTS" id="PR00344">
    <property type="entry name" value="BCTRLSENSOR"/>
</dbReference>
<dbReference type="InterPro" id="IPR036890">
    <property type="entry name" value="HATPase_C_sf"/>
</dbReference>
<geneLocation type="plasmid" evidence="11 12">
    <name>unnamed5</name>
</geneLocation>
<keyword evidence="8" id="KW-0902">Two-component regulatory system</keyword>